<dbReference type="InterPro" id="IPR000008">
    <property type="entry name" value="C2_dom"/>
</dbReference>
<gene>
    <name evidence="2" type="ORF">F7725_028770</name>
</gene>
<proteinExistence type="predicted"/>
<name>A0A7J5XGK6_DISMA</name>
<dbReference type="GO" id="GO:0005654">
    <property type="term" value="C:nucleoplasm"/>
    <property type="evidence" value="ECO:0007669"/>
    <property type="project" value="TreeGrafter"/>
</dbReference>
<dbReference type="Gene3D" id="2.60.40.150">
    <property type="entry name" value="C2 domain"/>
    <property type="match status" value="1"/>
</dbReference>
<sequence length="412" mass="46213">MSESLKVNFPTCPIACLLGLKPDGNFARTADRLWTLGCLATKRLVLLNWKERKPACFTRDSWLREYLDLLNMERAASLLGDFEGRQEDYGETQVCFRYYHGVSGTLRATTPSITIKKASAPTERTKPLICMGVMDGMCLQLGLLSPCRTERRSGRRTRLSWKAWPEDVPPLMPRLDFALVKLPSRAAHFASSLSRAKDAVEADEALVLKPVVSPEVNHGLGNRRLINFSLSDLQAVGLKKGMFFNPDPYLKLSIQPGKHSIFPLLPHHGQEKRSGVVCNTVNPQWSNEAKKKNQVPKDESRMELTKEDLDVKGPADVVHRYKKVLKTFGSVRTMSEAFRINNVDRGTIKMTAPIAELKIVDPETLESLKFDPAIDTLLSFAKKCSTNVTADKKAKIEDMKAKGKLLPLLMKY</sequence>
<dbReference type="Pfam" id="PF16562">
    <property type="entry name" value="HECW_N"/>
    <property type="match status" value="1"/>
</dbReference>
<dbReference type="InterPro" id="IPR031591">
    <property type="entry name" value="CCDC106"/>
</dbReference>
<dbReference type="InterPro" id="IPR035892">
    <property type="entry name" value="C2_domain_sf"/>
</dbReference>
<dbReference type="PANTHER" id="PTHR16477:SF5">
    <property type="entry name" value="COILED-COIL DOMAIN-CONTAINING PROTEIN 106-RELATED"/>
    <property type="match status" value="1"/>
</dbReference>
<feature type="domain" description="C2" evidence="1">
    <location>
        <begin position="202"/>
        <end position="338"/>
    </location>
</feature>
<comment type="caution">
    <text evidence="2">The sequence shown here is derived from an EMBL/GenBank/DDBJ whole genome shotgun (WGS) entry which is preliminary data.</text>
</comment>
<accession>A0A7J5XGK6</accession>
<evidence type="ECO:0000313" key="2">
    <source>
        <dbReference type="EMBL" id="KAF3836212.1"/>
    </source>
</evidence>
<evidence type="ECO:0000313" key="3">
    <source>
        <dbReference type="Proteomes" id="UP000518266"/>
    </source>
</evidence>
<dbReference type="Pfam" id="PF15794">
    <property type="entry name" value="CCDC106"/>
    <property type="match status" value="1"/>
</dbReference>
<dbReference type="AlphaFoldDB" id="A0A7J5XGK6"/>
<evidence type="ECO:0000259" key="1">
    <source>
        <dbReference type="PROSITE" id="PS50004"/>
    </source>
</evidence>
<dbReference type="OrthoDB" id="8853683at2759"/>
<dbReference type="SUPFAM" id="SSF49562">
    <property type="entry name" value="C2 domain (Calcium/lipid-binding domain, CaLB)"/>
    <property type="match status" value="1"/>
</dbReference>
<dbReference type="PROSITE" id="PS50004">
    <property type="entry name" value="C2"/>
    <property type="match status" value="1"/>
</dbReference>
<dbReference type="PANTHER" id="PTHR16477">
    <property type="entry name" value="COILED-COIL DOMAIN-CONTAINING PROTEIN 106"/>
    <property type="match status" value="1"/>
</dbReference>
<dbReference type="InterPro" id="IPR032348">
    <property type="entry name" value="HECW_N"/>
</dbReference>
<dbReference type="Proteomes" id="UP000518266">
    <property type="component" value="Unassembled WGS sequence"/>
</dbReference>
<protein>
    <recommendedName>
        <fullName evidence="1">C2 domain-containing protein</fullName>
    </recommendedName>
</protein>
<reference evidence="2 3" key="1">
    <citation type="submission" date="2020-03" db="EMBL/GenBank/DDBJ databases">
        <title>Dissostichus mawsoni Genome sequencing and assembly.</title>
        <authorList>
            <person name="Park H."/>
        </authorList>
    </citation>
    <scope>NUCLEOTIDE SEQUENCE [LARGE SCALE GENOMIC DNA]</scope>
    <source>
        <strain evidence="2">DM0001</strain>
        <tissue evidence="2">Muscle</tissue>
    </source>
</reference>
<dbReference type="EMBL" id="JAAKFY010000024">
    <property type="protein sequence ID" value="KAF3836212.1"/>
    <property type="molecule type" value="Genomic_DNA"/>
</dbReference>
<dbReference type="Gene3D" id="2.60.40.2840">
    <property type="match status" value="1"/>
</dbReference>
<organism evidence="2 3">
    <name type="scientific">Dissostichus mawsoni</name>
    <name type="common">Antarctic cod</name>
    <dbReference type="NCBI Taxonomy" id="36200"/>
    <lineage>
        <taxon>Eukaryota</taxon>
        <taxon>Metazoa</taxon>
        <taxon>Chordata</taxon>
        <taxon>Craniata</taxon>
        <taxon>Vertebrata</taxon>
        <taxon>Euteleostomi</taxon>
        <taxon>Actinopterygii</taxon>
        <taxon>Neopterygii</taxon>
        <taxon>Teleostei</taxon>
        <taxon>Neoteleostei</taxon>
        <taxon>Acanthomorphata</taxon>
        <taxon>Eupercaria</taxon>
        <taxon>Perciformes</taxon>
        <taxon>Notothenioidei</taxon>
        <taxon>Nototheniidae</taxon>
        <taxon>Dissostichus</taxon>
    </lineage>
</organism>
<keyword evidence="3" id="KW-1185">Reference proteome</keyword>